<dbReference type="GO" id="GO:0004366">
    <property type="term" value="F:glycerol-3-phosphate O-acyltransferase activity"/>
    <property type="evidence" value="ECO:0007669"/>
    <property type="project" value="TreeGrafter"/>
</dbReference>
<dbReference type="PANTHER" id="PTHR12563">
    <property type="entry name" value="GLYCEROL-3-PHOSPHATE ACYLTRANSFERASE"/>
    <property type="match status" value="1"/>
</dbReference>
<dbReference type="GO" id="GO:0019432">
    <property type="term" value="P:triglyceride biosynthetic process"/>
    <property type="evidence" value="ECO:0007669"/>
    <property type="project" value="TreeGrafter"/>
</dbReference>
<evidence type="ECO:0000313" key="5">
    <source>
        <dbReference type="Proteomes" id="UP000654370"/>
    </source>
</evidence>
<feature type="compositionally biased region" description="Low complexity" evidence="2">
    <location>
        <begin position="1047"/>
        <end position="1057"/>
    </location>
</feature>
<dbReference type="GO" id="GO:0006072">
    <property type="term" value="P:glycerol-3-phosphate metabolic process"/>
    <property type="evidence" value="ECO:0007669"/>
    <property type="project" value="TreeGrafter"/>
</dbReference>
<comment type="subcellular location">
    <subcellularLocation>
        <location evidence="1">Endomembrane system</location>
        <topology evidence="1">Peripheral membrane protein</topology>
    </subcellularLocation>
</comment>
<feature type="region of interest" description="Disordered" evidence="2">
    <location>
        <begin position="1032"/>
        <end position="1057"/>
    </location>
</feature>
<keyword evidence="5" id="KW-1185">Reference proteome</keyword>
<dbReference type="Pfam" id="PF07993">
    <property type="entry name" value="NAD_binding_4"/>
    <property type="match status" value="1"/>
</dbReference>
<dbReference type="InterPro" id="IPR045520">
    <property type="entry name" value="GPAT/DHAPAT_C"/>
</dbReference>
<evidence type="ECO:0000313" key="4">
    <source>
        <dbReference type="EMBL" id="KAG2181938.1"/>
    </source>
</evidence>
<comment type="caution">
    <text evidence="4">The sequence shown here is derived from an EMBL/GenBank/DDBJ whole genome shotgun (WGS) entry which is preliminary data.</text>
</comment>
<dbReference type="InterPro" id="IPR013120">
    <property type="entry name" value="FAR_NAD-bd"/>
</dbReference>
<sequence length="1622" mass="179962">MAGTVPTISITNPELESENLALTAPNTPDSPSVFDIVKTIDHQDWEKEAPLSLDDDYKVTEELEVAEKHVSDDDSDDLNRIETIEYGKGSVESEEDEEAKISRAASATPTPTTIGRTRNVDHPTVITQPVSAPEGSTASETSVAEFYNGKSVLITGATGFIGKAVLWKLLNSLHEPIEKIYLLIRLSGTQRKSNSRPSDRFHQEILSNKAFVNLRRTFGARDFDRLIKEKIQVVIGDLNMPSLGLSDVDRAAIIKNVNVVIHCAANLDGKERLDTATMINTIGTMRLMDLADECAHMKAFIHLSPAQIPSNYSAPPGSPVQERVYPMGMGDPETLLNQTLGMDVEEMTRMTQRVLQFFPNTYLFTKALAEHLLLKRAESKRVHEENGTKMQYPITIMRVSSVGAAVVEPLVGWADSVAGACGAILLIGKGIQPIQASEGDSLADIVPVDYLARLIIGSAAFVKPPGTEFTLPYPEYLPAQVESERPPSLAGSVSNDSTRPPSSIASQGHTRSSSATSRSSRPMSYKLDQTESALFPYIYNVSSRSLDPLNWRDAYDIIRHYWTQGTPAAIPTSQSYFSPPPNAGGLSRARTMMRTLTSMVGGAQTNSFDVVAGVPKRNSQRFSRIVEKASKLSDNSRALARQSVVFLDSNVNPIKALLNQADNRADYSLQDIIPDDAGQTFWKTYLLDASYGIHYYVGMESGLRNNNLPNGWDCAINPRATVLYQEHALHQLVIDRRIRSAVFSQSQISQRSDRMVAQVEGALTKPLAGKKQPQTQAEADATKKHDEEWLTDLDDALEDWCEDVLNRDTRNIAELGRWRNKIGDNDETVKTLVLNDKRVGTSLKQIMQKAGVPQQTGINEALKILLRMRERTQLSYVWFAGSFLKSLLSDMFESVRIREHDIADLRQQIRGKRVVYVPVYKTILDPLLVWYTVIRYQLPVPALACDEYLGALGPLSDVFRLAGAFYIKRDAKARSPLNSAVTAAYTQVLLREHGALAFVLEKARSRTGKPQPSYPDGLVNMILEAALQHNQNRSSQYSMDSDNGPTSPISPASPAPSLDNALGQKDIVFVPINITYEKIPELSILVDEVLDQRPQSQAASLRLPIQGVTRPSEAMDRRQRTLEGNRPTRGRYGRALVGFGQAISVQKMAAEVNSTLKLPVVGELAEDEAMVQKVTKTIQERQREALIISPVGLVAAIILYGRATGGVHLGKLRDLLEWLCSDIKQRGLKLDYNDGQDIDSTIFYAFKVLDEQKNLVIESKEINDETNIRVNDHADNVMTLSYYANQIVDPFLCEAFFSVVYLSFTSSTIAKEEVMDRFRFLVQMFEQEFAIKWDIDQQFNTILKSFVDKGIIKEDSSKPSELIMAVTLETDALQYEQLIFLASLVYPTIDAYWITSCSLSALEAVPSLPRSIVPVLCQWIATHLISGRRTIYREVLSTEASRTAVDVFMALGFVAEIQAKEKLSPDTQMLLHELGISTSETLIELNGQNSDGGATPVSPVDPEGMMRALMAQIQMNRANSNMADLCQQIDSYRLGAASQRESFQNAQVFNKCQKQIKGILRANNDTSFAQRRGQQLSEQEEDMVQLVYALRLGSAQNSAVDASGKSIRRISEAYNLQKSSTP</sequence>
<dbReference type="Gene3D" id="3.40.50.720">
    <property type="entry name" value="NAD(P)-binding Rossmann-like Domain"/>
    <property type="match status" value="1"/>
</dbReference>
<gene>
    <name evidence="4" type="ORF">INT43_006863</name>
</gene>
<dbReference type="CDD" id="cd05236">
    <property type="entry name" value="FAR-N_SDR_e"/>
    <property type="match status" value="1"/>
</dbReference>
<dbReference type="InterPro" id="IPR002123">
    <property type="entry name" value="Plipid/glycerol_acylTrfase"/>
</dbReference>
<organism evidence="4 5">
    <name type="scientific">Mortierella isabellina</name>
    <name type="common">Filamentous fungus</name>
    <name type="synonym">Umbelopsis isabellina</name>
    <dbReference type="NCBI Taxonomy" id="91625"/>
    <lineage>
        <taxon>Eukaryota</taxon>
        <taxon>Fungi</taxon>
        <taxon>Fungi incertae sedis</taxon>
        <taxon>Mucoromycota</taxon>
        <taxon>Mucoromycotina</taxon>
        <taxon>Umbelopsidomycetes</taxon>
        <taxon>Umbelopsidales</taxon>
        <taxon>Umbelopsidaceae</taxon>
        <taxon>Umbelopsis</taxon>
    </lineage>
</organism>
<reference evidence="4" key="1">
    <citation type="submission" date="2020-12" db="EMBL/GenBank/DDBJ databases">
        <title>Metabolic potential, ecology and presence of endohyphal bacteria is reflected in genomic diversity of Mucoromycotina.</title>
        <authorList>
            <person name="Muszewska A."/>
            <person name="Okrasinska A."/>
            <person name="Steczkiewicz K."/>
            <person name="Drgas O."/>
            <person name="Orlowska M."/>
            <person name="Perlinska-Lenart U."/>
            <person name="Aleksandrzak-Piekarczyk T."/>
            <person name="Szatraj K."/>
            <person name="Zielenkiewicz U."/>
            <person name="Pilsyk S."/>
            <person name="Malc E."/>
            <person name="Mieczkowski P."/>
            <person name="Kruszewska J.S."/>
            <person name="Biernat P."/>
            <person name="Pawlowska J."/>
        </authorList>
    </citation>
    <scope>NUCLEOTIDE SEQUENCE</scope>
    <source>
        <strain evidence="4">WA0000067209</strain>
    </source>
</reference>
<evidence type="ECO:0000256" key="2">
    <source>
        <dbReference type="SAM" id="MobiDB-lite"/>
    </source>
</evidence>
<feature type="compositionally biased region" description="Polar residues" evidence="2">
    <location>
        <begin position="1032"/>
        <end position="1046"/>
    </location>
</feature>
<dbReference type="GO" id="GO:0006631">
    <property type="term" value="P:fatty acid metabolic process"/>
    <property type="evidence" value="ECO:0007669"/>
    <property type="project" value="TreeGrafter"/>
</dbReference>
<feature type="region of interest" description="Disordered" evidence="2">
    <location>
        <begin position="484"/>
        <end position="524"/>
    </location>
</feature>
<dbReference type="GO" id="GO:0008654">
    <property type="term" value="P:phospholipid biosynthetic process"/>
    <property type="evidence" value="ECO:0007669"/>
    <property type="project" value="TreeGrafter"/>
</dbReference>
<name>A0A8H7PX84_MORIS</name>
<dbReference type="Proteomes" id="UP000654370">
    <property type="component" value="Unassembled WGS sequence"/>
</dbReference>
<feature type="compositionally biased region" description="Polar residues" evidence="2">
    <location>
        <begin position="491"/>
        <end position="509"/>
    </location>
</feature>
<feature type="compositionally biased region" description="Low complexity" evidence="2">
    <location>
        <begin position="510"/>
        <end position="521"/>
    </location>
</feature>
<evidence type="ECO:0000256" key="1">
    <source>
        <dbReference type="ARBA" id="ARBA00004184"/>
    </source>
</evidence>
<evidence type="ECO:0000259" key="3">
    <source>
        <dbReference type="SMART" id="SM00563"/>
    </source>
</evidence>
<dbReference type="GO" id="GO:0031966">
    <property type="term" value="C:mitochondrial membrane"/>
    <property type="evidence" value="ECO:0007669"/>
    <property type="project" value="TreeGrafter"/>
</dbReference>
<dbReference type="Pfam" id="PF19277">
    <property type="entry name" value="GPAT_C"/>
    <property type="match status" value="1"/>
</dbReference>
<dbReference type="PANTHER" id="PTHR12563:SF17">
    <property type="entry name" value="DIHYDROXYACETONE PHOSPHATE ACYLTRANSFERASE"/>
    <property type="match status" value="1"/>
</dbReference>
<dbReference type="Pfam" id="PF01553">
    <property type="entry name" value="Acyltransferase"/>
    <property type="match status" value="1"/>
</dbReference>
<dbReference type="SUPFAM" id="SSF51735">
    <property type="entry name" value="NAD(P)-binding Rossmann-fold domains"/>
    <property type="match status" value="1"/>
</dbReference>
<dbReference type="SMART" id="SM00563">
    <property type="entry name" value="PlsC"/>
    <property type="match status" value="1"/>
</dbReference>
<dbReference type="InterPro" id="IPR036291">
    <property type="entry name" value="NAD(P)-bd_dom_sf"/>
</dbReference>
<feature type="domain" description="Phospholipid/glycerol acyltransferase" evidence="3">
    <location>
        <begin position="914"/>
        <end position="1077"/>
    </location>
</feature>
<dbReference type="InterPro" id="IPR022284">
    <property type="entry name" value="GPAT/DHAPAT"/>
</dbReference>
<dbReference type="OrthoDB" id="429813at2759"/>
<accession>A0A8H7PX84</accession>
<dbReference type="GO" id="GO:0012505">
    <property type="term" value="C:endomembrane system"/>
    <property type="evidence" value="ECO:0007669"/>
    <property type="project" value="UniProtKB-SubCell"/>
</dbReference>
<dbReference type="EMBL" id="JAEPQZ010000004">
    <property type="protein sequence ID" value="KAG2181938.1"/>
    <property type="molecule type" value="Genomic_DNA"/>
</dbReference>
<proteinExistence type="predicted"/>
<protein>
    <recommendedName>
        <fullName evidence="3">Phospholipid/glycerol acyltransferase domain-containing protein</fullName>
    </recommendedName>
</protein>